<gene>
    <name evidence="2" type="ORF">C9986_02865</name>
</gene>
<dbReference type="InterPro" id="IPR036188">
    <property type="entry name" value="FAD/NAD-bd_sf"/>
</dbReference>
<evidence type="ECO:0000313" key="2">
    <source>
        <dbReference type="EMBL" id="PTB82456.1"/>
    </source>
</evidence>
<evidence type="ECO:0000259" key="1">
    <source>
        <dbReference type="Pfam" id="PF07992"/>
    </source>
</evidence>
<dbReference type="SUPFAM" id="SSF51905">
    <property type="entry name" value="FAD/NAD(P)-binding domain"/>
    <property type="match status" value="1"/>
</dbReference>
<comment type="caution">
    <text evidence="2">The sequence shown here is derived from an EMBL/GenBank/DDBJ whole genome shotgun (WGS) entry which is preliminary data.</text>
</comment>
<reference evidence="2 3" key="1">
    <citation type="submission" date="2018-03" db="EMBL/GenBank/DDBJ databases">
        <title>Cross-interface Injection: A General Nanoliter Liquid Handling Method Applied to Single Cells Genome Amplification Automated Nanoliter Liquid Handling Applied to Single Cell Multiple Displacement Amplification.</title>
        <authorList>
            <person name="Yun J."/>
            <person name="Xu P."/>
            <person name="Xu J."/>
            <person name="Dai X."/>
            <person name="Wang Y."/>
            <person name="Zheng X."/>
            <person name="Cao C."/>
            <person name="Yi Q."/>
            <person name="Zhu Y."/>
            <person name="Wang L."/>
            <person name="Dong Z."/>
            <person name="Huang Y."/>
            <person name="Huang L."/>
            <person name="Du W."/>
        </authorList>
    </citation>
    <scope>NUCLEOTIDE SEQUENCE [LARGE SCALE GENOMIC DNA]</scope>
    <source>
        <strain evidence="2 3">Z-E1-2</strain>
    </source>
</reference>
<protein>
    <submittedName>
        <fullName evidence="2">Glutamate synthase small subunit</fullName>
    </submittedName>
</protein>
<dbReference type="InterPro" id="IPR023753">
    <property type="entry name" value="FAD/NAD-binding_dom"/>
</dbReference>
<proteinExistence type="predicted"/>
<dbReference type="GO" id="GO:0016491">
    <property type="term" value="F:oxidoreductase activity"/>
    <property type="evidence" value="ECO:0007669"/>
    <property type="project" value="InterPro"/>
</dbReference>
<dbReference type="PANTHER" id="PTHR42783:SF3">
    <property type="entry name" value="GLUTAMATE SYNTHASE [NADPH] SMALL CHAIN-RELATED"/>
    <property type="match status" value="1"/>
</dbReference>
<organism evidence="2 3">
    <name type="scientific">Pseudidiomarina aestuarii</name>
    <dbReference type="NCBI Taxonomy" id="624146"/>
    <lineage>
        <taxon>Bacteria</taxon>
        <taxon>Pseudomonadati</taxon>
        <taxon>Pseudomonadota</taxon>
        <taxon>Gammaproteobacteria</taxon>
        <taxon>Alteromonadales</taxon>
        <taxon>Idiomarinaceae</taxon>
        <taxon>Pseudidiomarina</taxon>
    </lineage>
</organism>
<feature type="non-terminal residue" evidence="2">
    <location>
        <position position="1"/>
    </location>
</feature>
<accession>A0A2T4CLM7</accession>
<dbReference type="Proteomes" id="UP000243022">
    <property type="component" value="Unassembled WGS sequence"/>
</dbReference>
<feature type="domain" description="FAD/NAD(P)-binding" evidence="1">
    <location>
        <begin position="25"/>
        <end position="152"/>
    </location>
</feature>
<dbReference type="Pfam" id="PF07992">
    <property type="entry name" value="Pyr_redox_2"/>
    <property type="match status" value="1"/>
</dbReference>
<dbReference type="AlphaFoldDB" id="A0A2T4CLM7"/>
<name>A0A2T4CLM7_9GAMM</name>
<dbReference type="PANTHER" id="PTHR42783">
    <property type="entry name" value="GLUTAMATE SYNTHASE [NADPH] SMALL CHAIN"/>
    <property type="match status" value="1"/>
</dbReference>
<dbReference type="Gene3D" id="3.50.50.60">
    <property type="entry name" value="FAD/NAD(P)-binding domain"/>
    <property type="match status" value="1"/>
</dbReference>
<evidence type="ECO:0000313" key="3">
    <source>
        <dbReference type="Proteomes" id="UP000243022"/>
    </source>
</evidence>
<sequence length="166" mass="18220">RQQATSVTCAYRRDEHNMPGSRREVQNAREEGVRFEFNVQPLAIESDEQGSVSGVRMIRTELGPADDQGRRRPEPVAGSEFVLPADAVVIAFGYQPNPPRWLSEHDVKLSDWGTVIATGDTDYAMQTSNPKIFAGGDMVRGADLVVTAIAEGRDAANGILDYLEDQ</sequence>
<dbReference type="EMBL" id="PYVS01000137">
    <property type="protein sequence ID" value="PTB82456.1"/>
    <property type="molecule type" value="Genomic_DNA"/>
</dbReference>